<dbReference type="InterPro" id="IPR001482">
    <property type="entry name" value="T2SS/T4SS_dom"/>
</dbReference>
<evidence type="ECO:0000256" key="2">
    <source>
        <dbReference type="ARBA" id="ARBA00022741"/>
    </source>
</evidence>
<comment type="caution">
    <text evidence="5">The sequence shown here is derived from an EMBL/GenBank/DDBJ whole genome shotgun (WGS) entry which is preliminary data.</text>
</comment>
<dbReference type="InterPro" id="IPR027417">
    <property type="entry name" value="P-loop_NTPase"/>
</dbReference>
<dbReference type="InterPro" id="IPR037257">
    <property type="entry name" value="T2SS_E_N_sf"/>
</dbReference>
<keyword evidence="3" id="KW-0067">ATP-binding</keyword>
<dbReference type="Gene3D" id="3.40.50.300">
    <property type="entry name" value="P-loop containing nucleotide triphosphate hydrolases"/>
    <property type="match status" value="1"/>
</dbReference>
<feature type="domain" description="Bacterial type II secretion system protein E" evidence="4">
    <location>
        <begin position="404"/>
        <end position="418"/>
    </location>
</feature>
<sequence length="584" mass="65794">MENIADYIVNFLIKNGKLPQNVKDEIYEKMDIGLTLGEVLIGDNYITEAEFAFMLTDLYKVGKITIEEIHDNFFIEKAVFLEIFAKKYNLTYINLNEIDIDYRISEKVSLNQLKKYGALPIKQDDLNIYVAFIDPFDVNSQDRIQALFNRKLLKVVISDKEQIKKYLAKLELTESVKTMIADIRNELSNSSNLGDSDGSESSGILKLIETIIKQSIVLKGSDIHIEPTETNCIVRARIDGMLTEIFIFDKDIYSPLISRLKLLSNLDIAEKRRPQDGRFSLMVGDREYDFRISTLPIINGESVVMRILDKSKVLISLEKLGMHPETFKRFNQGMNAPYGIVLVTGPTGSGKTTTLYAALNDMKDVATKIITVEDPVEYQLNMIQQVHVNEKAGLTFAGALRSILRQDPDVIMIGEIRDQETLRIAIQAALTGHLVFSTLHTNDAISAIPRMVDMGIESYLISGSVMAIEAQRLVRRLCPHCKQPTNLPSKILDDISKYLPEKYTFFKPVGCDKCAQSGYSGREMISEVLFVSDKIQSLIASGGSKDEIKKVAYEEGFIDMFHDGIIRAAKGSTSVEEIYRVAKE</sequence>
<keyword evidence="6" id="KW-1185">Reference proteome</keyword>
<dbReference type="CDD" id="cd01129">
    <property type="entry name" value="PulE-GspE-like"/>
    <property type="match status" value="1"/>
</dbReference>
<dbReference type="PANTHER" id="PTHR30258:SF1">
    <property type="entry name" value="PROTEIN TRANSPORT PROTEIN HOFB HOMOLOG"/>
    <property type="match status" value="1"/>
</dbReference>
<comment type="similarity">
    <text evidence="1">Belongs to the GSP E family.</text>
</comment>
<evidence type="ECO:0000256" key="3">
    <source>
        <dbReference type="ARBA" id="ARBA00022840"/>
    </source>
</evidence>
<proteinExistence type="inferred from homology"/>
<protein>
    <submittedName>
        <fullName evidence="5">Type II/IV secretion system protein</fullName>
    </submittedName>
</protein>
<dbReference type="Gene3D" id="3.30.300.160">
    <property type="entry name" value="Type II secretion system, protein E, N-terminal domain"/>
    <property type="match status" value="1"/>
</dbReference>
<dbReference type="EMBL" id="VWSJ01000024">
    <property type="protein sequence ID" value="MSN96745.1"/>
    <property type="molecule type" value="Genomic_DNA"/>
</dbReference>
<dbReference type="SMART" id="SM00382">
    <property type="entry name" value="AAA"/>
    <property type="match status" value="1"/>
</dbReference>
<dbReference type="InterPro" id="IPR003593">
    <property type="entry name" value="AAA+_ATPase"/>
</dbReference>
<dbReference type="InterPro" id="IPR007831">
    <property type="entry name" value="T2SS_GspE_N"/>
</dbReference>
<keyword evidence="2" id="KW-0547">Nucleotide-binding</keyword>
<dbReference type="Pfam" id="PF05157">
    <property type="entry name" value="MshEN"/>
    <property type="match status" value="1"/>
</dbReference>
<evidence type="ECO:0000256" key="1">
    <source>
        <dbReference type="ARBA" id="ARBA00006611"/>
    </source>
</evidence>
<dbReference type="PANTHER" id="PTHR30258">
    <property type="entry name" value="TYPE II SECRETION SYSTEM PROTEIN GSPE-RELATED"/>
    <property type="match status" value="1"/>
</dbReference>
<organism evidence="5 6">
    <name type="scientific">Campylobacter portucalensis</name>
    <dbReference type="NCBI Taxonomy" id="2608384"/>
    <lineage>
        <taxon>Bacteria</taxon>
        <taxon>Pseudomonadati</taxon>
        <taxon>Campylobacterota</taxon>
        <taxon>Epsilonproteobacteria</taxon>
        <taxon>Campylobacterales</taxon>
        <taxon>Campylobacteraceae</taxon>
        <taxon>Campylobacter</taxon>
    </lineage>
</organism>
<gene>
    <name evidence="5" type="ORF">F1B92_06145</name>
</gene>
<dbReference type="Pfam" id="PF00437">
    <property type="entry name" value="T2SSE"/>
    <property type="match status" value="1"/>
</dbReference>
<dbReference type="FunFam" id="3.40.50.300:FF:000398">
    <property type="entry name" value="Type IV pilus assembly ATPase PilB"/>
    <property type="match status" value="1"/>
</dbReference>
<dbReference type="Proteomes" id="UP000476338">
    <property type="component" value="Unassembled WGS sequence"/>
</dbReference>
<accession>A0A6L5WL66</accession>
<dbReference type="SUPFAM" id="SSF160246">
    <property type="entry name" value="EspE N-terminal domain-like"/>
    <property type="match status" value="1"/>
</dbReference>
<dbReference type="RefSeq" id="WP_154571009.1">
    <property type="nucleotide sequence ID" value="NZ_VWSJ01000024.1"/>
</dbReference>
<dbReference type="AlphaFoldDB" id="A0A6L5WL66"/>
<reference evidence="5 6" key="1">
    <citation type="submission" date="2019-09" db="EMBL/GenBank/DDBJ databases">
        <authorList>
            <person name="Silva M."/>
            <person name="Pereira G."/>
            <person name="Lopes-Da-Costa L."/>
            <person name="Silva E."/>
        </authorList>
    </citation>
    <scope>NUCLEOTIDE SEQUENCE [LARGE SCALE GENOMIC DNA]</scope>
    <source>
        <strain evidence="5 6">FMV-PI01</strain>
    </source>
</reference>
<dbReference type="Gene3D" id="3.30.450.90">
    <property type="match status" value="1"/>
</dbReference>
<reference evidence="5 6" key="2">
    <citation type="submission" date="2020-03" db="EMBL/GenBank/DDBJ databases">
        <title>Campylobacter portucalensis sp. nov., a new species of Campylobacter isolated from the reproductive tract of bulls.</title>
        <authorList>
            <person name="Silva M.F."/>
            <person name="Pereira G."/>
            <person name="Carneiro C."/>
            <person name="Hemphill A."/>
            <person name="Mateus L."/>
            <person name="Lopes-Da-Costa L."/>
            <person name="Silva E."/>
        </authorList>
    </citation>
    <scope>NUCLEOTIDE SEQUENCE [LARGE SCALE GENOMIC DNA]</scope>
    <source>
        <strain evidence="5 6">FMV-PI01</strain>
    </source>
</reference>
<dbReference type="GO" id="GO:0016887">
    <property type="term" value="F:ATP hydrolysis activity"/>
    <property type="evidence" value="ECO:0007669"/>
    <property type="project" value="TreeGrafter"/>
</dbReference>
<dbReference type="GO" id="GO:0005524">
    <property type="term" value="F:ATP binding"/>
    <property type="evidence" value="ECO:0007669"/>
    <property type="project" value="UniProtKB-KW"/>
</dbReference>
<dbReference type="PROSITE" id="PS00662">
    <property type="entry name" value="T2SP_E"/>
    <property type="match status" value="1"/>
</dbReference>
<dbReference type="GO" id="GO:0005886">
    <property type="term" value="C:plasma membrane"/>
    <property type="evidence" value="ECO:0007669"/>
    <property type="project" value="TreeGrafter"/>
</dbReference>
<evidence type="ECO:0000259" key="4">
    <source>
        <dbReference type="PROSITE" id="PS00662"/>
    </source>
</evidence>
<evidence type="ECO:0000313" key="5">
    <source>
        <dbReference type="EMBL" id="MSN96745.1"/>
    </source>
</evidence>
<name>A0A6L5WL66_9BACT</name>
<evidence type="ECO:0000313" key="6">
    <source>
        <dbReference type="Proteomes" id="UP000476338"/>
    </source>
</evidence>
<dbReference type="SUPFAM" id="SSF52540">
    <property type="entry name" value="P-loop containing nucleoside triphosphate hydrolases"/>
    <property type="match status" value="1"/>
</dbReference>